<keyword evidence="3" id="KW-1185">Reference proteome</keyword>
<keyword evidence="1" id="KW-0812">Transmembrane</keyword>
<keyword evidence="1" id="KW-1133">Transmembrane helix</keyword>
<feature type="transmembrane region" description="Helical" evidence="1">
    <location>
        <begin position="127"/>
        <end position="149"/>
    </location>
</feature>
<evidence type="ECO:0000256" key="1">
    <source>
        <dbReference type="SAM" id="Phobius"/>
    </source>
</evidence>
<name>A0A939G4H7_9BACT</name>
<evidence type="ECO:0000313" key="2">
    <source>
        <dbReference type="EMBL" id="MBO0930464.1"/>
    </source>
</evidence>
<reference evidence="2 3" key="1">
    <citation type="submission" date="2021-03" db="EMBL/GenBank/DDBJ databases">
        <title>Fibrella sp. HMF5036 genome sequencing and assembly.</title>
        <authorList>
            <person name="Kang H."/>
            <person name="Kim H."/>
            <person name="Bae S."/>
            <person name="Joh K."/>
        </authorList>
    </citation>
    <scope>NUCLEOTIDE SEQUENCE [LARGE SCALE GENOMIC DNA]</scope>
    <source>
        <strain evidence="2 3">HMF5036</strain>
    </source>
</reference>
<organism evidence="2 3">
    <name type="scientific">Fibrella aquatilis</name>
    <dbReference type="NCBI Taxonomy" id="2817059"/>
    <lineage>
        <taxon>Bacteria</taxon>
        <taxon>Pseudomonadati</taxon>
        <taxon>Bacteroidota</taxon>
        <taxon>Cytophagia</taxon>
        <taxon>Cytophagales</taxon>
        <taxon>Spirosomataceae</taxon>
        <taxon>Fibrella</taxon>
    </lineage>
</organism>
<protein>
    <submittedName>
        <fullName evidence="2">Uncharacterized protein</fullName>
    </submittedName>
</protein>
<gene>
    <name evidence="2" type="ORF">J2I48_05625</name>
</gene>
<dbReference type="RefSeq" id="WP_207334426.1">
    <property type="nucleotide sequence ID" value="NZ_JAFMYU010000003.1"/>
</dbReference>
<dbReference type="EMBL" id="JAFMYU010000003">
    <property type="protein sequence ID" value="MBO0930464.1"/>
    <property type="molecule type" value="Genomic_DNA"/>
</dbReference>
<keyword evidence="1" id="KW-0472">Membrane</keyword>
<comment type="caution">
    <text evidence="2">The sequence shown here is derived from an EMBL/GenBank/DDBJ whole genome shotgun (WGS) entry which is preliminary data.</text>
</comment>
<feature type="transmembrane region" description="Helical" evidence="1">
    <location>
        <begin position="6"/>
        <end position="24"/>
    </location>
</feature>
<feature type="transmembrane region" description="Helical" evidence="1">
    <location>
        <begin position="65"/>
        <end position="87"/>
    </location>
</feature>
<dbReference type="Proteomes" id="UP000664795">
    <property type="component" value="Unassembled WGS sequence"/>
</dbReference>
<proteinExistence type="predicted"/>
<accession>A0A939G4H7</accession>
<sequence>MNIAFGAVVIVALLYPGVLFRVLYVRGFDVKGIFGASATVPLGKGQIQFNRNVSKSKFRIFGQAIWEQVIASLLPAFFVHLLTIQLVSGFGHWRVSVPDYGLVYRILVADRLDAAAIEQVTDSLPRFIGYFLALLVVASSIGAVCRTVVKRYYIDLFIKLLRFSSDWDYLLSGRILGKAEKTLDVIWIHVLSETKEQSIIYDGFLWDYELSDNNGLDRIILFNVSKRFIHKEISGFKYQQSANFDSPLGEKFSNKEAFSYDESEEINEQLVVFPYGQLKNLTITYVDLAEVIPAS</sequence>
<evidence type="ECO:0000313" key="3">
    <source>
        <dbReference type="Proteomes" id="UP000664795"/>
    </source>
</evidence>
<dbReference type="AlphaFoldDB" id="A0A939G4H7"/>